<gene>
    <name evidence="1" type="ORF">EAH77_01835</name>
</gene>
<evidence type="ECO:0000313" key="2">
    <source>
        <dbReference type="Proteomes" id="UP000317663"/>
    </source>
</evidence>
<proteinExistence type="predicted"/>
<name>A0A502GS53_9GAMM</name>
<accession>A0A502GS53</accession>
<evidence type="ECO:0008006" key="3">
    <source>
        <dbReference type="Google" id="ProtNLM"/>
    </source>
</evidence>
<keyword evidence="2" id="KW-1185">Reference proteome</keyword>
<comment type="caution">
    <text evidence="1">The sequence shown here is derived from an EMBL/GenBank/DDBJ whole genome shotgun (WGS) entry which is preliminary data.</text>
</comment>
<dbReference type="Proteomes" id="UP000317663">
    <property type="component" value="Unassembled WGS sequence"/>
</dbReference>
<dbReference type="EMBL" id="RCZD01000001">
    <property type="protein sequence ID" value="TPG65009.1"/>
    <property type="molecule type" value="Genomic_DNA"/>
</dbReference>
<dbReference type="RefSeq" id="WP_140470091.1">
    <property type="nucleotide sequence ID" value="NZ_RCZD01000001.1"/>
</dbReference>
<reference evidence="1 2" key="1">
    <citation type="journal article" date="2019" name="Environ. Microbiol.">
        <title>Species interactions and distinct microbial communities in high Arctic permafrost affected cryosols are associated with the CH4 and CO2 gas fluxes.</title>
        <authorList>
            <person name="Altshuler I."/>
            <person name="Hamel J."/>
            <person name="Turney S."/>
            <person name="Magnuson E."/>
            <person name="Levesque R."/>
            <person name="Greer C."/>
            <person name="Whyte L.G."/>
        </authorList>
    </citation>
    <scope>NUCLEOTIDE SEQUENCE [LARGE SCALE GENOMIC DNA]</scope>
    <source>
        <strain evidence="1 2">E4</strain>
    </source>
</reference>
<protein>
    <recommendedName>
        <fullName evidence="3">NIPSNAP</fullName>
    </recommendedName>
</protein>
<dbReference type="OrthoDB" id="2297285at2"/>
<organism evidence="1 2">
    <name type="scientific">Ewingella americana</name>
    <dbReference type="NCBI Taxonomy" id="41202"/>
    <lineage>
        <taxon>Bacteria</taxon>
        <taxon>Pseudomonadati</taxon>
        <taxon>Pseudomonadota</taxon>
        <taxon>Gammaproteobacteria</taxon>
        <taxon>Enterobacterales</taxon>
        <taxon>Yersiniaceae</taxon>
        <taxon>Ewingella</taxon>
    </lineage>
</organism>
<sequence length="101" mass="11782">MKQLRIYTLKSKIAALEYFQHHWMKHLSSLPKFGIAVNDVYLGAEENADKVMAIVSYPAESDAKALDRKYMQSDEFKADMTGFDLSNIIRVEEFWISERLF</sequence>
<dbReference type="AlphaFoldDB" id="A0A502GS53"/>
<evidence type="ECO:0000313" key="1">
    <source>
        <dbReference type="EMBL" id="TPG65009.1"/>
    </source>
</evidence>